<dbReference type="EMBL" id="CAQQ02079005">
    <property type="status" value="NOT_ANNOTATED_CDS"/>
    <property type="molecule type" value="Genomic_DNA"/>
</dbReference>
<keyword evidence="1" id="KW-0479">Metal-binding</keyword>
<comment type="catalytic activity">
    <reaction evidence="1">
        <text>an L-aminoacyl-L-amino acid + H2O = 2 an L-alpha-amino acid</text>
        <dbReference type="Rhea" id="RHEA:48940"/>
        <dbReference type="ChEBI" id="CHEBI:15377"/>
        <dbReference type="ChEBI" id="CHEBI:59869"/>
        <dbReference type="ChEBI" id="CHEBI:77460"/>
        <dbReference type="EC" id="3.4.13.19"/>
    </reaction>
</comment>
<dbReference type="HOGENOM" id="CLU_181725_0_0_1"/>
<dbReference type="GO" id="GO:0098552">
    <property type="term" value="C:side of membrane"/>
    <property type="evidence" value="ECO:0007669"/>
    <property type="project" value="UniProtKB-KW"/>
</dbReference>
<evidence type="ECO:0000256" key="1">
    <source>
        <dbReference type="RuleBase" id="RU341113"/>
    </source>
</evidence>
<evidence type="ECO:0000313" key="3">
    <source>
        <dbReference type="EnsemblMetazoa" id="MESCA003696-PA"/>
    </source>
</evidence>
<keyword evidence="1" id="KW-0336">GPI-anchor</keyword>
<accession>T1GJP6</accession>
<keyword evidence="1" id="KW-0449">Lipoprotein</keyword>
<dbReference type="InterPro" id="IPR008257">
    <property type="entry name" value="Pept_M19"/>
</dbReference>
<organism evidence="3 4">
    <name type="scientific">Megaselia scalaris</name>
    <name type="common">Humpbacked fly</name>
    <name type="synonym">Phora scalaris</name>
    <dbReference type="NCBI Taxonomy" id="36166"/>
    <lineage>
        <taxon>Eukaryota</taxon>
        <taxon>Metazoa</taxon>
        <taxon>Ecdysozoa</taxon>
        <taxon>Arthropoda</taxon>
        <taxon>Hexapoda</taxon>
        <taxon>Insecta</taxon>
        <taxon>Pterygota</taxon>
        <taxon>Neoptera</taxon>
        <taxon>Endopterygota</taxon>
        <taxon>Diptera</taxon>
        <taxon>Brachycera</taxon>
        <taxon>Muscomorpha</taxon>
        <taxon>Platypezoidea</taxon>
        <taxon>Phoridae</taxon>
        <taxon>Megaseliini</taxon>
        <taxon>Megaselia</taxon>
    </lineage>
</organism>
<dbReference type="GO" id="GO:0046872">
    <property type="term" value="F:metal ion binding"/>
    <property type="evidence" value="ECO:0007669"/>
    <property type="project" value="UniProtKB-UniRule"/>
</dbReference>
<dbReference type="GO" id="GO:0070573">
    <property type="term" value="F:metallodipeptidase activity"/>
    <property type="evidence" value="ECO:0007669"/>
    <property type="project" value="InterPro"/>
</dbReference>
<keyword evidence="4" id="KW-1185">Reference proteome</keyword>
<dbReference type="EMBL" id="CAQQ02079003">
    <property type="status" value="NOT_ANNOTATED_CDS"/>
    <property type="molecule type" value="Genomic_DNA"/>
</dbReference>
<keyword evidence="1" id="KW-0378">Hydrolase</keyword>
<comment type="cofactor">
    <cofactor evidence="1">
        <name>Zn(2+)</name>
        <dbReference type="ChEBI" id="CHEBI:29105"/>
    </cofactor>
</comment>
<keyword evidence="1" id="KW-1015">Disulfide bond</keyword>
<feature type="region of interest" description="Disordered" evidence="2">
    <location>
        <begin position="54"/>
        <end position="79"/>
    </location>
</feature>
<dbReference type="OMA" id="PDEHANC"/>
<dbReference type="Proteomes" id="UP000015102">
    <property type="component" value="Unassembled WGS sequence"/>
</dbReference>
<dbReference type="EC" id="3.4.13.19" evidence="1"/>
<keyword evidence="1" id="KW-0325">Glycoprotein</keyword>
<dbReference type="EnsemblMetazoa" id="MESCA003696-RA">
    <property type="protein sequence ID" value="MESCA003696-PA"/>
    <property type="gene ID" value="MESCA003696"/>
</dbReference>
<feature type="compositionally biased region" description="Basic and acidic residues" evidence="2">
    <location>
        <begin position="54"/>
        <end position="72"/>
    </location>
</feature>
<dbReference type="InterPro" id="IPR032466">
    <property type="entry name" value="Metal_Hydrolase"/>
</dbReference>
<dbReference type="PROSITE" id="PS51365">
    <property type="entry name" value="RENAL_DIPEPTIDASE_2"/>
    <property type="match status" value="1"/>
</dbReference>
<reference evidence="3" key="2">
    <citation type="submission" date="2015-06" db="UniProtKB">
        <authorList>
            <consortium name="EnsemblMetazoa"/>
        </authorList>
    </citation>
    <scope>IDENTIFICATION</scope>
</reference>
<comment type="similarity">
    <text evidence="1">Belongs to the metallo-dependent hydrolases superfamily. Peptidase M19 family.</text>
</comment>
<reference evidence="4" key="1">
    <citation type="submission" date="2013-02" db="EMBL/GenBank/DDBJ databases">
        <authorList>
            <person name="Hughes D."/>
        </authorList>
    </citation>
    <scope>NUCLEOTIDE SEQUENCE</scope>
    <source>
        <strain>Durham</strain>
        <strain evidence="4">NC isolate 2 -- Noor lab</strain>
    </source>
</reference>
<dbReference type="STRING" id="36166.T1GJP6"/>
<dbReference type="EMBL" id="CAQQ02079004">
    <property type="status" value="NOT_ANNOTATED_CDS"/>
    <property type="molecule type" value="Genomic_DNA"/>
</dbReference>
<keyword evidence="1" id="KW-0472">Membrane</keyword>
<comment type="subcellular location">
    <subcellularLocation>
        <location evidence="1">Membrane</location>
        <topology evidence="1">Lipid-anchor</topology>
        <topology evidence="1">GPI-anchor</topology>
    </subcellularLocation>
</comment>
<proteinExistence type="inferred from homology"/>
<dbReference type="SUPFAM" id="SSF51556">
    <property type="entry name" value="Metallo-dependent hydrolases"/>
    <property type="match status" value="1"/>
</dbReference>
<sequence>MPNITPKGLEDVSTYPTLFAELLGVGWTMEDLEKLAGGNFLRVMREVERVRDNKKLQGVRPFEDQPDFKSEDPYNCTSR</sequence>
<name>T1GJP6_MEGSC</name>
<evidence type="ECO:0000313" key="4">
    <source>
        <dbReference type="Proteomes" id="UP000015102"/>
    </source>
</evidence>
<dbReference type="GO" id="GO:0006508">
    <property type="term" value="P:proteolysis"/>
    <property type="evidence" value="ECO:0007669"/>
    <property type="project" value="UniProtKB-KW"/>
</dbReference>
<dbReference type="AlphaFoldDB" id="T1GJP6"/>
<keyword evidence="1" id="KW-0482">Metalloprotease</keyword>
<keyword evidence="1" id="KW-0645">Protease</keyword>
<dbReference type="Pfam" id="PF01244">
    <property type="entry name" value="Peptidase_M19"/>
    <property type="match status" value="1"/>
</dbReference>
<dbReference type="EMBL" id="CAQQ02079006">
    <property type="status" value="NOT_ANNOTATED_CDS"/>
    <property type="molecule type" value="Genomic_DNA"/>
</dbReference>
<keyword evidence="1" id="KW-0224">Dipeptidase</keyword>
<evidence type="ECO:0000256" key="2">
    <source>
        <dbReference type="SAM" id="MobiDB-lite"/>
    </source>
</evidence>
<dbReference type="Gene3D" id="3.20.20.140">
    <property type="entry name" value="Metal-dependent hydrolases"/>
    <property type="match status" value="1"/>
</dbReference>
<keyword evidence="1" id="KW-0862">Zinc</keyword>
<comment type="subunit">
    <text evidence="1">Homodimer; disulfide-linked.</text>
</comment>
<dbReference type="PANTHER" id="PTHR10443:SF47">
    <property type="entry name" value="DIPEPTIDASE"/>
    <property type="match status" value="1"/>
</dbReference>
<protein>
    <recommendedName>
        <fullName evidence="1">Dipeptidase</fullName>
        <ecNumber evidence="1">3.4.13.19</ecNumber>
    </recommendedName>
</protein>
<dbReference type="PANTHER" id="PTHR10443">
    <property type="entry name" value="MICROSOMAL DIPEPTIDASE"/>
    <property type="match status" value="1"/>
</dbReference>